<reference evidence="2 3" key="1">
    <citation type="journal article" date="2011" name="Genome Biol.">
        <title>Comparative genome sequence analysis underscores mycoparasitism as the ancestral life style of Trichoderma.</title>
        <authorList>
            <person name="Kubicek C.P."/>
            <person name="Herrera-Estrella A."/>
            <person name="Seidl-Seiboth V."/>
            <person name="Martinez D.A."/>
            <person name="Druzhinina I.S."/>
            <person name="Thon M."/>
            <person name="Zeilinger S."/>
            <person name="Casas-Flores S."/>
            <person name="Horwitz B.A."/>
            <person name="Mukherjee P.K."/>
            <person name="Mukherjee M."/>
            <person name="Kredics L."/>
            <person name="Alcaraz L.D."/>
            <person name="Aerts A."/>
            <person name="Antal Z."/>
            <person name="Atanasova L."/>
            <person name="Cervantes-Badillo M.G."/>
            <person name="Challacombe J."/>
            <person name="Chertkov O."/>
            <person name="McCluskey K."/>
            <person name="Coulpier F."/>
            <person name="Deshpande N."/>
            <person name="von Doehren H."/>
            <person name="Ebbole D.J."/>
            <person name="Esquivel-Naranjo E.U."/>
            <person name="Fekete E."/>
            <person name="Flipphi M."/>
            <person name="Glaser F."/>
            <person name="Gomez-Rodriguez E.Y."/>
            <person name="Gruber S."/>
            <person name="Han C."/>
            <person name="Henrissat B."/>
            <person name="Hermosa R."/>
            <person name="Hernandez-Onate M."/>
            <person name="Karaffa L."/>
            <person name="Kosti I."/>
            <person name="Le Crom S."/>
            <person name="Lindquist E."/>
            <person name="Lucas S."/>
            <person name="Luebeck M."/>
            <person name="Luebeck P.S."/>
            <person name="Margeot A."/>
            <person name="Metz B."/>
            <person name="Misra M."/>
            <person name="Nevalainen H."/>
            <person name="Omann M."/>
            <person name="Packer N."/>
            <person name="Perrone G."/>
            <person name="Uresti-Rivera E.E."/>
            <person name="Salamov A."/>
            <person name="Schmoll M."/>
            <person name="Seiboth B."/>
            <person name="Shapiro H."/>
            <person name="Sukno S."/>
            <person name="Tamayo-Ramos J.A."/>
            <person name="Tisch D."/>
            <person name="Wiest A."/>
            <person name="Wilkinson H.H."/>
            <person name="Zhang M."/>
            <person name="Coutinho P.M."/>
            <person name="Kenerley C.M."/>
            <person name="Monte E."/>
            <person name="Baker S.E."/>
            <person name="Grigoriev I.V."/>
        </authorList>
    </citation>
    <scope>NUCLEOTIDE SEQUENCE [LARGE SCALE GENOMIC DNA]</scope>
    <source>
        <strain evidence="3">Gv29-8 / FGSC 10586</strain>
    </source>
</reference>
<dbReference type="EMBL" id="ABDF02000004">
    <property type="protein sequence ID" value="EHK24276.1"/>
    <property type="molecule type" value="Genomic_DNA"/>
</dbReference>
<dbReference type="AlphaFoldDB" id="G9MLP9"/>
<dbReference type="HOGENOM" id="CLU_1722627_0_0_1"/>
<dbReference type="GeneID" id="25796174"/>
<gene>
    <name evidence="2" type="ORF">TRIVIDRAFT_61076</name>
</gene>
<organism evidence="2 3">
    <name type="scientific">Hypocrea virens (strain Gv29-8 / FGSC 10586)</name>
    <name type="common">Gliocladium virens</name>
    <name type="synonym">Trichoderma virens</name>
    <dbReference type="NCBI Taxonomy" id="413071"/>
    <lineage>
        <taxon>Eukaryota</taxon>
        <taxon>Fungi</taxon>
        <taxon>Dikarya</taxon>
        <taxon>Ascomycota</taxon>
        <taxon>Pezizomycotina</taxon>
        <taxon>Sordariomycetes</taxon>
        <taxon>Hypocreomycetidae</taxon>
        <taxon>Hypocreales</taxon>
        <taxon>Hypocreaceae</taxon>
        <taxon>Trichoderma</taxon>
    </lineage>
</organism>
<feature type="region of interest" description="Disordered" evidence="1">
    <location>
        <begin position="1"/>
        <end position="29"/>
    </location>
</feature>
<dbReference type="InParanoid" id="G9MLP9"/>
<protein>
    <submittedName>
        <fullName evidence="2">Uncharacterized protein</fullName>
    </submittedName>
</protein>
<evidence type="ECO:0000256" key="1">
    <source>
        <dbReference type="SAM" id="MobiDB-lite"/>
    </source>
</evidence>
<proteinExistence type="predicted"/>
<dbReference type="Proteomes" id="UP000007115">
    <property type="component" value="Unassembled WGS sequence"/>
</dbReference>
<sequence length="152" mass="16443">MQGGGQGPSTAEYQVQRPPSDKPLAQADPSWPGLIVSRCGGRMYCARTRYRPLLTRITASPSRWTPGGAEQQLRRDYQSRGGPDAEAVALRILLLLGRQSASTGGGLYSEVAVPSQPRVARGPASDNRRQGRTRIQVWLLRQRGAAAGATQF</sequence>
<comment type="caution">
    <text evidence="2">The sequence shown here is derived from an EMBL/GenBank/DDBJ whole genome shotgun (WGS) entry which is preliminary data.</text>
</comment>
<keyword evidence="3" id="KW-1185">Reference proteome</keyword>
<dbReference type="RefSeq" id="XP_013958489.1">
    <property type="nucleotide sequence ID" value="XM_014103014.1"/>
</dbReference>
<dbReference type="OrthoDB" id="10571304at2759"/>
<accession>G9MLP9</accession>
<evidence type="ECO:0000313" key="2">
    <source>
        <dbReference type="EMBL" id="EHK24276.1"/>
    </source>
</evidence>
<dbReference type="VEuPathDB" id="FungiDB:TRIVIDRAFT_61076"/>
<feature type="region of interest" description="Disordered" evidence="1">
    <location>
        <begin position="60"/>
        <end position="80"/>
    </location>
</feature>
<evidence type="ECO:0000313" key="3">
    <source>
        <dbReference type="Proteomes" id="UP000007115"/>
    </source>
</evidence>
<name>G9MLP9_HYPVG</name>